<reference evidence="2 3" key="1">
    <citation type="journal article" date="2018" name="Science">
        <title>The opium poppy genome and morphinan production.</title>
        <authorList>
            <person name="Guo L."/>
            <person name="Winzer T."/>
            <person name="Yang X."/>
            <person name="Li Y."/>
            <person name="Ning Z."/>
            <person name="He Z."/>
            <person name="Teodor R."/>
            <person name="Lu Y."/>
            <person name="Bowser T.A."/>
            <person name="Graham I.A."/>
            <person name="Ye K."/>
        </authorList>
    </citation>
    <scope>NUCLEOTIDE SEQUENCE [LARGE SCALE GENOMIC DNA]</scope>
    <source>
        <strain evidence="3">cv. HN1</strain>
        <tissue evidence="2">Leaves</tissue>
    </source>
</reference>
<keyword evidence="3" id="KW-1185">Reference proteome</keyword>
<name>A0A4Y7JAY9_PAPSO</name>
<proteinExistence type="predicted"/>
<dbReference type="Pfam" id="PF11976">
    <property type="entry name" value="Rad60-SLD"/>
    <property type="match status" value="1"/>
</dbReference>
<gene>
    <name evidence="2" type="ORF">C5167_004535</name>
</gene>
<dbReference type="STRING" id="3469.A0A4Y7JAY9"/>
<dbReference type="InterPro" id="IPR022617">
    <property type="entry name" value="Rad60/SUMO-like_dom"/>
</dbReference>
<evidence type="ECO:0000259" key="1">
    <source>
        <dbReference type="Pfam" id="PF11976"/>
    </source>
</evidence>
<dbReference type="SUPFAM" id="SSF54236">
    <property type="entry name" value="Ubiquitin-like"/>
    <property type="match status" value="1"/>
</dbReference>
<dbReference type="Gene3D" id="3.10.20.90">
    <property type="entry name" value="Phosphatidylinositol 3-kinase Catalytic Subunit, Chain A, domain 1"/>
    <property type="match status" value="1"/>
</dbReference>
<dbReference type="AlphaFoldDB" id="A0A4Y7JAY9"/>
<sequence>MGFGLRNHTSLPTNMSGVVIPEDDQKRIAEKSKRSIHITVMFNGDNSDIVCFRMKRDSPLSKLIDAYGEITGRYNHHTVNFLYDGIRIRPESTPHQLGIEDGDEIDVFLVQ</sequence>
<protein>
    <recommendedName>
        <fullName evidence="1">Rad60/SUMO-like domain-containing protein</fullName>
    </recommendedName>
</protein>
<dbReference type="PANTHER" id="PTHR10562">
    <property type="entry name" value="SMALL UBIQUITIN-RELATED MODIFIER"/>
    <property type="match status" value="1"/>
</dbReference>
<organism evidence="2 3">
    <name type="scientific">Papaver somniferum</name>
    <name type="common">Opium poppy</name>
    <dbReference type="NCBI Taxonomy" id="3469"/>
    <lineage>
        <taxon>Eukaryota</taxon>
        <taxon>Viridiplantae</taxon>
        <taxon>Streptophyta</taxon>
        <taxon>Embryophyta</taxon>
        <taxon>Tracheophyta</taxon>
        <taxon>Spermatophyta</taxon>
        <taxon>Magnoliopsida</taxon>
        <taxon>Ranunculales</taxon>
        <taxon>Papaveraceae</taxon>
        <taxon>Papaveroideae</taxon>
        <taxon>Papaver</taxon>
    </lineage>
</organism>
<evidence type="ECO:0000313" key="2">
    <source>
        <dbReference type="EMBL" id="RZC57232.1"/>
    </source>
</evidence>
<dbReference type="InterPro" id="IPR029071">
    <property type="entry name" value="Ubiquitin-like_domsf"/>
</dbReference>
<evidence type="ECO:0000313" key="3">
    <source>
        <dbReference type="Proteomes" id="UP000316621"/>
    </source>
</evidence>
<accession>A0A4Y7JAY9</accession>
<dbReference type="OrthoDB" id="442921at2759"/>
<dbReference type="Gramene" id="RZC57232">
    <property type="protein sequence ID" value="RZC57232"/>
    <property type="gene ID" value="C5167_004535"/>
</dbReference>
<dbReference type="Proteomes" id="UP000316621">
    <property type="component" value="Chromosome 4"/>
</dbReference>
<feature type="domain" description="Rad60/SUMO-like" evidence="1">
    <location>
        <begin position="44"/>
        <end position="108"/>
    </location>
</feature>
<dbReference type="EMBL" id="CM010718">
    <property type="protein sequence ID" value="RZC57232.1"/>
    <property type="molecule type" value="Genomic_DNA"/>
</dbReference>